<evidence type="ECO:0000256" key="6">
    <source>
        <dbReference type="SAM" id="Phobius"/>
    </source>
</evidence>
<comment type="subcellular location">
    <subcellularLocation>
        <location evidence="1">Membrane</location>
        <topology evidence="1">Multi-pass membrane protein</topology>
    </subcellularLocation>
</comment>
<keyword evidence="2 5" id="KW-0812">Transmembrane</keyword>
<evidence type="ECO:0000256" key="5">
    <source>
        <dbReference type="PROSITE-ProRule" id="PRU00581"/>
    </source>
</evidence>
<feature type="transmembrane region" description="Helical" evidence="6">
    <location>
        <begin position="114"/>
        <end position="135"/>
    </location>
</feature>
<evidence type="ECO:0000256" key="1">
    <source>
        <dbReference type="ARBA" id="ARBA00004141"/>
    </source>
</evidence>
<name>A0ABD1ES06_HYPHA</name>
<keyword evidence="4 5" id="KW-0472">Membrane</keyword>
<reference evidence="8 9" key="1">
    <citation type="submission" date="2024-05" db="EMBL/GenBank/DDBJ databases">
        <title>Genetic variation in Jamaican populations of the coffee berry borer (Hypothenemus hampei).</title>
        <authorList>
            <person name="Errbii M."/>
            <person name="Myrie A."/>
        </authorList>
    </citation>
    <scope>NUCLEOTIDE SEQUENCE [LARGE SCALE GENOMIC DNA]</scope>
    <source>
        <strain evidence="8">JA-Hopewell-2020-01-JO</strain>
        <tissue evidence="8">Whole body</tissue>
    </source>
</reference>
<evidence type="ECO:0000256" key="2">
    <source>
        <dbReference type="ARBA" id="ARBA00022692"/>
    </source>
</evidence>
<evidence type="ECO:0000313" key="9">
    <source>
        <dbReference type="Proteomes" id="UP001566132"/>
    </source>
</evidence>
<dbReference type="PROSITE" id="PS51225">
    <property type="entry name" value="MARVEL"/>
    <property type="match status" value="1"/>
</dbReference>
<evidence type="ECO:0000313" key="8">
    <source>
        <dbReference type="EMBL" id="KAL1498240.1"/>
    </source>
</evidence>
<evidence type="ECO:0000256" key="3">
    <source>
        <dbReference type="ARBA" id="ARBA00022989"/>
    </source>
</evidence>
<dbReference type="AlphaFoldDB" id="A0ABD1ES06"/>
<feature type="transmembrane region" description="Helical" evidence="6">
    <location>
        <begin position="82"/>
        <end position="102"/>
    </location>
</feature>
<proteinExistence type="predicted"/>
<gene>
    <name evidence="8" type="ORF">ABEB36_009071</name>
</gene>
<sequence>MRPATRRNQTVVSVPVHSPGGQGGLNCCCCCRCFSCLHLEFFKTGPGKIKLTEFFLGLFCQSLALEYGSTCSGSMSLSFQSFFTNVAWCLLTTLLLLLCYVFSPKSISLIRSSCFEVLFNSIAAFSYLSTCSYLGYMVNIVLKPLYIVTPHYEAYPAMSAAYLLGSIVGLIYAYDAYKSYRFFKGYRY</sequence>
<evidence type="ECO:0000259" key="7">
    <source>
        <dbReference type="PROSITE" id="PS51225"/>
    </source>
</evidence>
<keyword evidence="3 6" id="KW-1133">Transmembrane helix</keyword>
<comment type="caution">
    <text evidence="8">The sequence shown here is derived from an EMBL/GenBank/DDBJ whole genome shotgun (WGS) entry which is preliminary data.</text>
</comment>
<dbReference type="EMBL" id="JBDJPC010000006">
    <property type="protein sequence ID" value="KAL1498240.1"/>
    <property type="molecule type" value="Genomic_DNA"/>
</dbReference>
<keyword evidence="9" id="KW-1185">Reference proteome</keyword>
<accession>A0ABD1ES06</accession>
<dbReference type="Proteomes" id="UP001566132">
    <property type="component" value="Unassembled WGS sequence"/>
</dbReference>
<organism evidence="8 9">
    <name type="scientific">Hypothenemus hampei</name>
    <name type="common">Coffee berry borer</name>
    <dbReference type="NCBI Taxonomy" id="57062"/>
    <lineage>
        <taxon>Eukaryota</taxon>
        <taxon>Metazoa</taxon>
        <taxon>Ecdysozoa</taxon>
        <taxon>Arthropoda</taxon>
        <taxon>Hexapoda</taxon>
        <taxon>Insecta</taxon>
        <taxon>Pterygota</taxon>
        <taxon>Neoptera</taxon>
        <taxon>Endopterygota</taxon>
        <taxon>Coleoptera</taxon>
        <taxon>Polyphaga</taxon>
        <taxon>Cucujiformia</taxon>
        <taxon>Curculionidae</taxon>
        <taxon>Scolytinae</taxon>
        <taxon>Hypothenemus</taxon>
    </lineage>
</organism>
<feature type="domain" description="MARVEL" evidence="7">
    <location>
        <begin position="41"/>
        <end position="184"/>
    </location>
</feature>
<protein>
    <recommendedName>
        <fullName evidence="7">MARVEL domain-containing protein</fullName>
    </recommendedName>
</protein>
<evidence type="ECO:0000256" key="4">
    <source>
        <dbReference type="ARBA" id="ARBA00023136"/>
    </source>
</evidence>
<dbReference type="InterPro" id="IPR008253">
    <property type="entry name" value="Marvel"/>
</dbReference>
<feature type="transmembrane region" description="Helical" evidence="6">
    <location>
        <begin position="155"/>
        <end position="174"/>
    </location>
</feature>
<dbReference type="GO" id="GO:0016020">
    <property type="term" value="C:membrane"/>
    <property type="evidence" value="ECO:0007669"/>
    <property type="project" value="UniProtKB-SubCell"/>
</dbReference>